<keyword evidence="6" id="KW-1185">Reference proteome</keyword>
<keyword evidence="1" id="KW-0805">Transcription regulation</keyword>
<dbReference type="EMBL" id="CP036434">
    <property type="protein sequence ID" value="QDV04722.1"/>
    <property type="molecule type" value="Genomic_DNA"/>
</dbReference>
<gene>
    <name evidence="5" type="primary">marR</name>
    <name evidence="5" type="ORF">Poly30_02150</name>
</gene>
<protein>
    <submittedName>
        <fullName evidence="5">Multiple antibiotic resistance protein MarR</fullName>
    </submittedName>
</protein>
<dbReference type="OrthoDB" id="32523at2"/>
<organism evidence="5 6">
    <name type="scientific">Saltatorellus ferox</name>
    <dbReference type="NCBI Taxonomy" id="2528018"/>
    <lineage>
        <taxon>Bacteria</taxon>
        <taxon>Pseudomonadati</taxon>
        <taxon>Planctomycetota</taxon>
        <taxon>Planctomycetia</taxon>
        <taxon>Planctomycetia incertae sedis</taxon>
        <taxon>Saltatorellus</taxon>
    </lineage>
</organism>
<proteinExistence type="predicted"/>
<dbReference type="AlphaFoldDB" id="A0A518EKW5"/>
<dbReference type="InterPro" id="IPR036388">
    <property type="entry name" value="WH-like_DNA-bd_sf"/>
</dbReference>
<dbReference type="GO" id="GO:0003700">
    <property type="term" value="F:DNA-binding transcription factor activity"/>
    <property type="evidence" value="ECO:0007669"/>
    <property type="project" value="InterPro"/>
</dbReference>
<dbReference type="PANTHER" id="PTHR33164">
    <property type="entry name" value="TRANSCRIPTIONAL REGULATOR, MARR FAMILY"/>
    <property type="match status" value="1"/>
</dbReference>
<dbReference type="PANTHER" id="PTHR33164:SF64">
    <property type="entry name" value="TRANSCRIPTIONAL REGULATOR SLYA"/>
    <property type="match status" value="1"/>
</dbReference>
<evidence type="ECO:0000256" key="3">
    <source>
        <dbReference type="ARBA" id="ARBA00023163"/>
    </source>
</evidence>
<sequence length="150" mass="17186">MALKYDFQSSPSFWIGLTNHLLERAMNRKLAPTGITLRQVQVLATLSLFGERSQVDLSEDLRVEPSTVVRVLDRMERDGWVERHPAPDDRRKKLIRTTDKVKPTWNKIINLGEEVRDLATAGFSEEELETLKSLLGRIQENLDAVEQDDA</sequence>
<keyword evidence="2" id="KW-0238">DNA-binding</keyword>
<reference evidence="5 6" key="1">
    <citation type="submission" date="2019-02" db="EMBL/GenBank/DDBJ databases">
        <title>Deep-cultivation of Planctomycetes and their phenomic and genomic characterization uncovers novel biology.</title>
        <authorList>
            <person name="Wiegand S."/>
            <person name="Jogler M."/>
            <person name="Boedeker C."/>
            <person name="Pinto D."/>
            <person name="Vollmers J."/>
            <person name="Rivas-Marin E."/>
            <person name="Kohn T."/>
            <person name="Peeters S.H."/>
            <person name="Heuer A."/>
            <person name="Rast P."/>
            <person name="Oberbeckmann S."/>
            <person name="Bunk B."/>
            <person name="Jeske O."/>
            <person name="Meyerdierks A."/>
            <person name="Storesund J.E."/>
            <person name="Kallscheuer N."/>
            <person name="Luecker S."/>
            <person name="Lage O.M."/>
            <person name="Pohl T."/>
            <person name="Merkel B.J."/>
            <person name="Hornburger P."/>
            <person name="Mueller R.-W."/>
            <person name="Bruemmer F."/>
            <person name="Labrenz M."/>
            <person name="Spormann A.M."/>
            <person name="Op den Camp H."/>
            <person name="Overmann J."/>
            <person name="Amann R."/>
            <person name="Jetten M.S.M."/>
            <person name="Mascher T."/>
            <person name="Medema M.H."/>
            <person name="Devos D.P."/>
            <person name="Kaster A.-K."/>
            <person name="Ovreas L."/>
            <person name="Rohde M."/>
            <person name="Galperin M.Y."/>
            <person name="Jogler C."/>
        </authorList>
    </citation>
    <scope>NUCLEOTIDE SEQUENCE [LARGE SCALE GENOMIC DNA]</scope>
    <source>
        <strain evidence="5 6">Poly30</strain>
    </source>
</reference>
<keyword evidence="3" id="KW-0804">Transcription</keyword>
<dbReference type="Gene3D" id="1.10.10.10">
    <property type="entry name" value="Winged helix-like DNA-binding domain superfamily/Winged helix DNA-binding domain"/>
    <property type="match status" value="1"/>
</dbReference>
<dbReference type="InterPro" id="IPR039422">
    <property type="entry name" value="MarR/SlyA-like"/>
</dbReference>
<dbReference type="Pfam" id="PF01047">
    <property type="entry name" value="MarR"/>
    <property type="match status" value="1"/>
</dbReference>
<feature type="domain" description="HTH marR-type" evidence="4">
    <location>
        <begin position="1"/>
        <end position="140"/>
    </location>
</feature>
<dbReference type="SMART" id="SM00347">
    <property type="entry name" value="HTH_MARR"/>
    <property type="match status" value="1"/>
</dbReference>
<evidence type="ECO:0000313" key="5">
    <source>
        <dbReference type="EMBL" id="QDV04722.1"/>
    </source>
</evidence>
<dbReference type="PRINTS" id="PR00598">
    <property type="entry name" value="HTHMARR"/>
</dbReference>
<evidence type="ECO:0000313" key="6">
    <source>
        <dbReference type="Proteomes" id="UP000320390"/>
    </source>
</evidence>
<dbReference type="Proteomes" id="UP000320390">
    <property type="component" value="Chromosome"/>
</dbReference>
<dbReference type="InterPro" id="IPR000835">
    <property type="entry name" value="HTH_MarR-typ"/>
</dbReference>
<accession>A0A518EKW5</accession>
<evidence type="ECO:0000256" key="2">
    <source>
        <dbReference type="ARBA" id="ARBA00023125"/>
    </source>
</evidence>
<dbReference type="GO" id="GO:0003677">
    <property type="term" value="F:DNA binding"/>
    <property type="evidence" value="ECO:0007669"/>
    <property type="project" value="UniProtKB-KW"/>
</dbReference>
<evidence type="ECO:0000256" key="1">
    <source>
        <dbReference type="ARBA" id="ARBA00023015"/>
    </source>
</evidence>
<evidence type="ECO:0000259" key="4">
    <source>
        <dbReference type="PROSITE" id="PS50995"/>
    </source>
</evidence>
<dbReference type="InterPro" id="IPR036390">
    <property type="entry name" value="WH_DNA-bd_sf"/>
</dbReference>
<dbReference type="GO" id="GO:0006950">
    <property type="term" value="P:response to stress"/>
    <property type="evidence" value="ECO:0007669"/>
    <property type="project" value="TreeGrafter"/>
</dbReference>
<dbReference type="PROSITE" id="PS50995">
    <property type="entry name" value="HTH_MARR_2"/>
    <property type="match status" value="1"/>
</dbReference>
<dbReference type="SUPFAM" id="SSF46785">
    <property type="entry name" value="Winged helix' DNA-binding domain"/>
    <property type="match status" value="1"/>
</dbReference>
<name>A0A518EKW5_9BACT</name>